<sequence length="159" mass="17274">GARARVPKGARHGPAAVWSAGVVLVSLHCSLVCACGAQLDLSSVTVRLRGSSCVVLFGLDTGIMSQLSIPVWWRRSFRLVLCNWWWLVCVTSWLRFYPLWCALVFCVVVLRVPIPSGVEVDLCFVGIPTIGCRNPVVVGGHRQKVIADDGQNLAAAGFR</sequence>
<evidence type="ECO:0000256" key="1">
    <source>
        <dbReference type="SAM" id="Phobius"/>
    </source>
</evidence>
<organism evidence="2 3">
    <name type="scientific">Colocasia esculenta</name>
    <name type="common">Wild taro</name>
    <name type="synonym">Arum esculentum</name>
    <dbReference type="NCBI Taxonomy" id="4460"/>
    <lineage>
        <taxon>Eukaryota</taxon>
        <taxon>Viridiplantae</taxon>
        <taxon>Streptophyta</taxon>
        <taxon>Embryophyta</taxon>
        <taxon>Tracheophyta</taxon>
        <taxon>Spermatophyta</taxon>
        <taxon>Magnoliopsida</taxon>
        <taxon>Liliopsida</taxon>
        <taxon>Araceae</taxon>
        <taxon>Aroideae</taxon>
        <taxon>Colocasieae</taxon>
        <taxon>Colocasia</taxon>
    </lineage>
</organism>
<dbReference type="AlphaFoldDB" id="A0A843WG42"/>
<feature type="transmembrane region" description="Helical" evidence="1">
    <location>
        <begin position="85"/>
        <end position="110"/>
    </location>
</feature>
<name>A0A843WG42_COLES</name>
<reference evidence="2" key="1">
    <citation type="submission" date="2017-07" db="EMBL/GenBank/DDBJ databases">
        <title>Taro Niue Genome Assembly and Annotation.</title>
        <authorList>
            <person name="Atibalentja N."/>
            <person name="Keating K."/>
            <person name="Fields C.J."/>
        </authorList>
    </citation>
    <scope>NUCLEOTIDE SEQUENCE</scope>
    <source>
        <strain evidence="2">Niue_2</strain>
        <tissue evidence="2">Leaf</tissue>
    </source>
</reference>
<comment type="caution">
    <text evidence="2">The sequence shown here is derived from an EMBL/GenBank/DDBJ whole genome shotgun (WGS) entry which is preliminary data.</text>
</comment>
<dbReference type="EMBL" id="NMUH01003696">
    <property type="protein sequence ID" value="MQM06726.1"/>
    <property type="molecule type" value="Genomic_DNA"/>
</dbReference>
<dbReference type="Proteomes" id="UP000652761">
    <property type="component" value="Unassembled WGS sequence"/>
</dbReference>
<accession>A0A843WG42</accession>
<keyword evidence="1" id="KW-0812">Transmembrane</keyword>
<keyword evidence="3" id="KW-1185">Reference proteome</keyword>
<evidence type="ECO:0000313" key="2">
    <source>
        <dbReference type="EMBL" id="MQM06726.1"/>
    </source>
</evidence>
<keyword evidence="1" id="KW-1133">Transmembrane helix</keyword>
<feature type="transmembrane region" description="Helical" evidence="1">
    <location>
        <begin position="15"/>
        <end position="41"/>
    </location>
</feature>
<proteinExistence type="predicted"/>
<keyword evidence="1" id="KW-0472">Membrane</keyword>
<protein>
    <submittedName>
        <fullName evidence="2">Uncharacterized protein</fullName>
    </submittedName>
</protein>
<feature type="non-terminal residue" evidence="2">
    <location>
        <position position="1"/>
    </location>
</feature>
<feature type="transmembrane region" description="Helical" evidence="1">
    <location>
        <begin position="53"/>
        <end position="73"/>
    </location>
</feature>
<gene>
    <name evidence="2" type="ORF">Taro_039553</name>
</gene>
<evidence type="ECO:0000313" key="3">
    <source>
        <dbReference type="Proteomes" id="UP000652761"/>
    </source>
</evidence>